<evidence type="ECO:0000259" key="1">
    <source>
        <dbReference type="Pfam" id="PF03781"/>
    </source>
</evidence>
<gene>
    <name evidence="2" type="ORF">ACFL6M_05125</name>
</gene>
<reference evidence="2 3" key="1">
    <citation type="submission" date="2024-09" db="EMBL/GenBank/DDBJ databases">
        <authorList>
            <person name="D'Angelo T."/>
        </authorList>
    </citation>
    <scope>NUCLEOTIDE SEQUENCE [LARGE SCALE GENOMIC DNA]</scope>
    <source>
        <strain evidence="2">SAG AM-320-E07</strain>
    </source>
</reference>
<keyword evidence="3" id="KW-1185">Reference proteome</keyword>
<comment type="caution">
    <text evidence="2">The sequence shown here is derived from an EMBL/GenBank/DDBJ whole genome shotgun (WGS) entry which is preliminary data.</text>
</comment>
<dbReference type="PANTHER" id="PTHR23150">
    <property type="entry name" value="SULFATASE MODIFYING FACTOR 1, 2"/>
    <property type="match status" value="1"/>
</dbReference>
<dbReference type="Proteomes" id="UP001593833">
    <property type="component" value="Unassembled WGS sequence"/>
</dbReference>
<feature type="domain" description="Sulfatase-modifying factor enzyme-like" evidence="1">
    <location>
        <begin position="58"/>
        <end position="355"/>
    </location>
</feature>
<dbReference type="InterPro" id="IPR016187">
    <property type="entry name" value="CTDL_fold"/>
</dbReference>
<dbReference type="Gene3D" id="3.90.1580.10">
    <property type="entry name" value="paralog of FGE (formylglycine-generating enzyme)"/>
    <property type="match status" value="1"/>
</dbReference>
<sequence>MRRRLMLMLGLAFIAGVATSQSEGMWKMRVHRAGGSDEYLVAEVDSVTFYAVDTLIAPPMVLVPAGVFIMGDGVAWCGVDEHEVTLTRDFYLGQHEVTNQEYMEALQWAHDQGYVTATTTSVQDDLDGSTEELLDLDSEWCEIQFDGAGSFYLRESPSSHAQEAYPDGYDPSDHPVKEVSWYGAVRYCDWLSLQEGLPRAYEHSGDWACNGGDPYGAGGYRLPTDAEWEYAAQYDDERIYPWGNEVPDCSRANCWDFHGSGEACVGWTSPVGSYPDAPEALHLSDMAGNVYEMSNDWWVCDLGTIPEIDPTGPDVGSYRMFRGGGWADDFCMQCAARGCIGGPGASSVDFGFRIAQTAGQ</sequence>
<dbReference type="InterPro" id="IPR005532">
    <property type="entry name" value="SUMF_dom"/>
</dbReference>
<evidence type="ECO:0000313" key="3">
    <source>
        <dbReference type="Proteomes" id="UP001593833"/>
    </source>
</evidence>
<dbReference type="InterPro" id="IPR042095">
    <property type="entry name" value="SUMF_sf"/>
</dbReference>
<dbReference type="EMBL" id="JBHPKH010000055">
    <property type="protein sequence ID" value="MFC1572964.1"/>
    <property type="molecule type" value="Genomic_DNA"/>
</dbReference>
<dbReference type="InterPro" id="IPR051043">
    <property type="entry name" value="Sulfatase_Mod_Factor_Kinase"/>
</dbReference>
<name>A0ABV6YLC1_UNCEI</name>
<accession>A0ABV6YLC1</accession>
<dbReference type="Pfam" id="PF03781">
    <property type="entry name" value="FGE-sulfatase"/>
    <property type="match status" value="1"/>
</dbReference>
<dbReference type="PANTHER" id="PTHR23150:SF19">
    <property type="entry name" value="FORMYLGLYCINE-GENERATING ENZYME"/>
    <property type="match status" value="1"/>
</dbReference>
<organism evidence="2 3">
    <name type="scientific">Eiseniibacteriota bacterium</name>
    <dbReference type="NCBI Taxonomy" id="2212470"/>
    <lineage>
        <taxon>Bacteria</taxon>
        <taxon>Candidatus Eiseniibacteriota</taxon>
    </lineage>
</organism>
<dbReference type="SUPFAM" id="SSF56436">
    <property type="entry name" value="C-type lectin-like"/>
    <property type="match status" value="1"/>
</dbReference>
<proteinExistence type="predicted"/>
<evidence type="ECO:0000313" key="2">
    <source>
        <dbReference type="EMBL" id="MFC1572964.1"/>
    </source>
</evidence>
<protein>
    <submittedName>
        <fullName evidence="2">Formylglycine-generating enzyme family protein</fullName>
    </submittedName>
</protein>